<sequence length="106" mass="11693">MVRSRVVAAVATTVSQPIARQPYATLPLGSADARRLGSKAFRSCWVPKKRRRAASVPAATCSLAGAAVGQQVEPAVSKDARRHSSALRPYTKKNKTRRRRTRRRRP</sequence>
<evidence type="ECO:0000256" key="1">
    <source>
        <dbReference type="SAM" id="MobiDB-lite"/>
    </source>
</evidence>
<reference evidence="2 3" key="1">
    <citation type="submission" date="2024-02" db="EMBL/GenBank/DDBJ databases">
        <authorList>
            <consortium name="ELIXIR-Norway"/>
            <consortium name="Elixir Norway"/>
        </authorList>
    </citation>
    <scope>NUCLEOTIDE SEQUENCE [LARGE SCALE GENOMIC DNA]</scope>
</reference>
<dbReference type="Proteomes" id="UP001497512">
    <property type="component" value="Chromosome 1"/>
</dbReference>
<feature type="compositionally biased region" description="Basic residues" evidence="1">
    <location>
        <begin position="80"/>
        <end position="106"/>
    </location>
</feature>
<proteinExistence type="predicted"/>
<accession>A0ABP0TC62</accession>
<feature type="region of interest" description="Disordered" evidence="1">
    <location>
        <begin position="70"/>
        <end position="106"/>
    </location>
</feature>
<evidence type="ECO:0000313" key="2">
    <source>
        <dbReference type="EMBL" id="CAK9192199.1"/>
    </source>
</evidence>
<evidence type="ECO:0000313" key="3">
    <source>
        <dbReference type="Proteomes" id="UP001497512"/>
    </source>
</evidence>
<name>A0ABP0TC62_9BRYO</name>
<dbReference type="EMBL" id="OZ019893">
    <property type="protein sequence ID" value="CAK9192199.1"/>
    <property type="molecule type" value="Genomic_DNA"/>
</dbReference>
<keyword evidence="3" id="KW-1185">Reference proteome</keyword>
<organism evidence="2 3">
    <name type="scientific">Sphagnum troendelagicum</name>
    <dbReference type="NCBI Taxonomy" id="128251"/>
    <lineage>
        <taxon>Eukaryota</taxon>
        <taxon>Viridiplantae</taxon>
        <taxon>Streptophyta</taxon>
        <taxon>Embryophyta</taxon>
        <taxon>Bryophyta</taxon>
        <taxon>Sphagnophytina</taxon>
        <taxon>Sphagnopsida</taxon>
        <taxon>Sphagnales</taxon>
        <taxon>Sphagnaceae</taxon>
        <taxon>Sphagnum</taxon>
    </lineage>
</organism>
<gene>
    <name evidence="2" type="ORF">CSSPTR1EN2_LOCUS1771</name>
</gene>
<evidence type="ECO:0008006" key="4">
    <source>
        <dbReference type="Google" id="ProtNLM"/>
    </source>
</evidence>
<protein>
    <recommendedName>
        <fullName evidence="4">Secreted protein</fullName>
    </recommendedName>
</protein>